<dbReference type="AlphaFoldDB" id="A0A2A6CXY9"/>
<reference evidence="1" key="2">
    <citation type="submission" date="2022-06" db="UniProtKB">
        <authorList>
            <consortium name="EnsemblMetazoa"/>
        </authorList>
    </citation>
    <scope>IDENTIFICATION</scope>
    <source>
        <strain evidence="1">PS312</strain>
    </source>
</reference>
<gene>
    <name evidence="1" type="primary">WBGene00282484</name>
</gene>
<reference evidence="2" key="1">
    <citation type="journal article" date="2008" name="Nat. Genet.">
        <title>The Pristionchus pacificus genome provides a unique perspective on nematode lifestyle and parasitism.</title>
        <authorList>
            <person name="Dieterich C."/>
            <person name="Clifton S.W."/>
            <person name="Schuster L.N."/>
            <person name="Chinwalla A."/>
            <person name="Delehaunty K."/>
            <person name="Dinkelacker I."/>
            <person name="Fulton L."/>
            <person name="Fulton R."/>
            <person name="Godfrey J."/>
            <person name="Minx P."/>
            <person name="Mitreva M."/>
            <person name="Roeseler W."/>
            <person name="Tian H."/>
            <person name="Witte H."/>
            <person name="Yang S.P."/>
            <person name="Wilson R.K."/>
            <person name="Sommer R.J."/>
        </authorList>
    </citation>
    <scope>NUCLEOTIDE SEQUENCE [LARGE SCALE GENOMIC DNA]</scope>
    <source>
        <strain evidence="2">PS312</strain>
    </source>
</reference>
<dbReference type="Pfam" id="PF10321">
    <property type="entry name" value="7TM_GPCR_Srt"/>
    <property type="match status" value="1"/>
</dbReference>
<dbReference type="PANTHER" id="PTHR23021:SF11">
    <property type="entry name" value="SERPENTINE RECEPTOR, CLASS T"/>
    <property type="match status" value="1"/>
</dbReference>
<accession>A0A8R1Z908</accession>
<dbReference type="Proteomes" id="UP000005239">
    <property type="component" value="Unassembled WGS sequence"/>
</dbReference>
<dbReference type="PANTHER" id="PTHR23021">
    <property type="entry name" value="SERPENTINE RECEPTOR, CLASS T"/>
    <property type="match status" value="1"/>
</dbReference>
<evidence type="ECO:0000313" key="2">
    <source>
        <dbReference type="Proteomes" id="UP000005239"/>
    </source>
</evidence>
<keyword evidence="2" id="KW-1185">Reference proteome</keyword>
<protein>
    <submittedName>
        <fullName evidence="1">G protein-coupled receptor</fullName>
    </submittedName>
</protein>
<name>A0A2A6CXY9_PRIPA</name>
<sequence>MIIFNVIMKNVMRVVITHTIVLELLPYFKLAVQLRFLPYTLEAPEYNCSAYTPEEWTELYGTPQTVLGLWSLTFATICQILYFPSLLVFYRERRMTCYKGWRSSLCMLIIFLYGSFVTLFTRLVYPNSPHTTVAFEPFIPGHTVEEFIITAGMITIQSVHGWLIELNAAIV</sequence>
<accession>A0A2A6CXY9</accession>
<proteinExistence type="predicted"/>
<organism evidence="1 2">
    <name type="scientific">Pristionchus pacificus</name>
    <name type="common">Parasitic nematode worm</name>
    <dbReference type="NCBI Taxonomy" id="54126"/>
    <lineage>
        <taxon>Eukaryota</taxon>
        <taxon>Metazoa</taxon>
        <taxon>Ecdysozoa</taxon>
        <taxon>Nematoda</taxon>
        <taxon>Chromadorea</taxon>
        <taxon>Rhabditida</taxon>
        <taxon>Rhabditina</taxon>
        <taxon>Diplogasteromorpha</taxon>
        <taxon>Diplogasteroidea</taxon>
        <taxon>Neodiplogasteridae</taxon>
        <taxon>Pristionchus</taxon>
    </lineage>
</organism>
<dbReference type="InterPro" id="IPR019425">
    <property type="entry name" value="7TM_GPCR_serpentine_rcpt_Srt"/>
</dbReference>
<evidence type="ECO:0000313" key="1">
    <source>
        <dbReference type="EnsemblMetazoa" id="PPA44115.1"/>
    </source>
</evidence>
<dbReference type="EnsemblMetazoa" id="PPA44115.1">
    <property type="protein sequence ID" value="PPA44115.1"/>
    <property type="gene ID" value="WBGene00282484"/>
</dbReference>